<dbReference type="GO" id="GO:0005524">
    <property type="term" value="F:ATP binding"/>
    <property type="evidence" value="ECO:0007669"/>
    <property type="project" value="UniProtKB-KW"/>
</dbReference>
<name>A0A917H1J4_9BACL</name>
<evidence type="ECO:0000256" key="1">
    <source>
        <dbReference type="ARBA" id="ARBA00022448"/>
    </source>
</evidence>
<dbReference type="PANTHER" id="PTHR43776:SF8">
    <property type="entry name" value="ABC TRANSPORTER, ATP-BINDING PROTEIN"/>
    <property type="match status" value="1"/>
</dbReference>
<dbReference type="AlphaFoldDB" id="A0A917H1J4"/>
<organism evidence="5 6">
    <name type="scientific">Paenibacillus radicis</name>
    <name type="common">ex Gao et al. 2016</name>
    <dbReference type="NCBI Taxonomy" id="1737354"/>
    <lineage>
        <taxon>Bacteria</taxon>
        <taxon>Bacillati</taxon>
        <taxon>Bacillota</taxon>
        <taxon>Bacilli</taxon>
        <taxon>Bacillales</taxon>
        <taxon>Paenibacillaceae</taxon>
        <taxon>Paenibacillus</taxon>
    </lineage>
</organism>
<accession>A0A917H1J4</accession>
<gene>
    <name evidence="5" type="ORF">GCM10010918_18900</name>
</gene>
<dbReference type="PROSITE" id="PS50893">
    <property type="entry name" value="ABC_TRANSPORTER_2"/>
    <property type="match status" value="1"/>
</dbReference>
<dbReference type="Proteomes" id="UP000600247">
    <property type="component" value="Unassembled WGS sequence"/>
</dbReference>
<evidence type="ECO:0000313" key="6">
    <source>
        <dbReference type="Proteomes" id="UP000600247"/>
    </source>
</evidence>
<dbReference type="InterPro" id="IPR027417">
    <property type="entry name" value="P-loop_NTPase"/>
</dbReference>
<dbReference type="InterPro" id="IPR050319">
    <property type="entry name" value="ABC_transp_ATP-bind"/>
</dbReference>
<keyword evidence="6" id="KW-1185">Reference proteome</keyword>
<dbReference type="Pfam" id="PF00005">
    <property type="entry name" value="ABC_tran"/>
    <property type="match status" value="1"/>
</dbReference>
<evidence type="ECO:0000313" key="5">
    <source>
        <dbReference type="EMBL" id="GGG64997.1"/>
    </source>
</evidence>
<protein>
    <recommendedName>
        <fullName evidence="4">ABC transporter domain-containing protein</fullName>
    </recommendedName>
</protein>
<dbReference type="GO" id="GO:0016887">
    <property type="term" value="F:ATP hydrolysis activity"/>
    <property type="evidence" value="ECO:0007669"/>
    <property type="project" value="InterPro"/>
</dbReference>
<dbReference type="Gene3D" id="3.40.50.300">
    <property type="entry name" value="P-loop containing nucleotide triphosphate hydrolases"/>
    <property type="match status" value="1"/>
</dbReference>
<keyword evidence="2" id="KW-0547">Nucleotide-binding</keyword>
<dbReference type="SMART" id="SM00382">
    <property type="entry name" value="AAA"/>
    <property type="match status" value="1"/>
</dbReference>
<reference evidence="5 6" key="1">
    <citation type="journal article" date="2014" name="Int. J. Syst. Evol. Microbiol.">
        <title>Complete genome sequence of Corynebacterium casei LMG S-19264T (=DSM 44701T), isolated from a smear-ripened cheese.</title>
        <authorList>
            <consortium name="US DOE Joint Genome Institute (JGI-PGF)"/>
            <person name="Walter F."/>
            <person name="Albersmeier A."/>
            <person name="Kalinowski J."/>
            <person name="Ruckert C."/>
        </authorList>
    </citation>
    <scope>NUCLEOTIDE SEQUENCE [LARGE SCALE GENOMIC DNA]</scope>
    <source>
        <strain evidence="5 6">CGMCC 1.15286</strain>
    </source>
</reference>
<evidence type="ECO:0000256" key="3">
    <source>
        <dbReference type="ARBA" id="ARBA00022840"/>
    </source>
</evidence>
<evidence type="ECO:0000259" key="4">
    <source>
        <dbReference type="PROSITE" id="PS50893"/>
    </source>
</evidence>
<dbReference type="GO" id="GO:0055085">
    <property type="term" value="P:transmembrane transport"/>
    <property type="evidence" value="ECO:0007669"/>
    <property type="project" value="UniProtKB-ARBA"/>
</dbReference>
<keyword evidence="1" id="KW-0813">Transport</keyword>
<dbReference type="CDD" id="cd03257">
    <property type="entry name" value="ABC_NikE_OppD_transporters"/>
    <property type="match status" value="1"/>
</dbReference>
<keyword evidence="3" id="KW-0067">ATP-binding</keyword>
<comment type="caution">
    <text evidence="5">The sequence shown here is derived from an EMBL/GenBank/DDBJ whole genome shotgun (WGS) entry which is preliminary data.</text>
</comment>
<evidence type="ECO:0000256" key="2">
    <source>
        <dbReference type="ARBA" id="ARBA00022741"/>
    </source>
</evidence>
<dbReference type="PANTHER" id="PTHR43776">
    <property type="entry name" value="TRANSPORT ATP-BINDING PROTEIN"/>
    <property type="match status" value="1"/>
</dbReference>
<sequence>MLEIDEISKTIGTKTVLDRITLSISSGASLAIVGESGSGKSTLARIVMALERPTSGVIRFNGIAAPHKKTSDFKDWYRQIQFVFQNTTASLDPRMTIAQSLEEPLTGFTGMGKNERKERIAEYAEKVGLPPHLLAERPGRLSGGQYQRACIAKALVVKPKLLICDEIVSNLDLLHQHQIIELLHTLKIEQQLSLLFITHDLSLLAGLCEEIAVLKEGQLVERFASSAIHASGHHPYTQSLLNAARSLGRRASE</sequence>
<dbReference type="InterPro" id="IPR003593">
    <property type="entry name" value="AAA+_ATPase"/>
</dbReference>
<dbReference type="RefSeq" id="WP_188888705.1">
    <property type="nucleotide sequence ID" value="NZ_BMHY01000003.1"/>
</dbReference>
<feature type="domain" description="ABC transporter" evidence="4">
    <location>
        <begin position="2"/>
        <end position="241"/>
    </location>
</feature>
<proteinExistence type="predicted"/>
<dbReference type="EMBL" id="BMHY01000003">
    <property type="protein sequence ID" value="GGG64997.1"/>
    <property type="molecule type" value="Genomic_DNA"/>
</dbReference>
<dbReference type="SUPFAM" id="SSF52540">
    <property type="entry name" value="P-loop containing nucleoside triphosphate hydrolases"/>
    <property type="match status" value="1"/>
</dbReference>
<dbReference type="InterPro" id="IPR003439">
    <property type="entry name" value="ABC_transporter-like_ATP-bd"/>
</dbReference>